<evidence type="ECO:0000256" key="1">
    <source>
        <dbReference type="SAM" id="MobiDB-lite"/>
    </source>
</evidence>
<feature type="region of interest" description="Disordered" evidence="1">
    <location>
        <begin position="9"/>
        <end position="36"/>
    </location>
</feature>
<proteinExistence type="predicted"/>
<protein>
    <submittedName>
        <fullName evidence="2">Uncharacterized protein</fullName>
    </submittedName>
</protein>
<comment type="caution">
    <text evidence="2">The sequence shown here is derived from an EMBL/GenBank/DDBJ whole genome shotgun (WGS) entry which is preliminary data.</text>
</comment>
<dbReference type="AlphaFoldDB" id="A0A5N6MU65"/>
<dbReference type="EMBL" id="SZYD01000014">
    <property type="protein sequence ID" value="KAD4177993.1"/>
    <property type="molecule type" value="Genomic_DNA"/>
</dbReference>
<reference evidence="2 3" key="1">
    <citation type="submission" date="2019-05" db="EMBL/GenBank/DDBJ databases">
        <title>Mikania micrantha, genome provides insights into the molecular mechanism of rapid growth.</title>
        <authorList>
            <person name="Liu B."/>
        </authorList>
    </citation>
    <scope>NUCLEOTIDE SEQUENCE [LARGE SCALE GENOMIC DNA]</scope>
    <source>
        <strain evidence="2">NLD-2019</strain>
        <tissue evidence="2">Leaf</tissue>
    </source>
</reference>
<gene>
    <name evidence="2" type="ORF">E3N88_26584</name>
</gene>
<keyword evidence="3" id="KW-1185">Reference proteome</keyword>
<feature type="region of interest" description="Disordered" evidence="1">
    <location>
        <begin position="79"/>
        <end position="100"/>
    </location>
</feature>
<name>A0A5N6MU65_9ASTR</name>
<organism evidence="2 3">
    <name type="scientific">Mikania micrantha</name>
    <name type="common">bitter vine</name>
    <dbReference type="NCBI Taxonomy" id="192012"/>
    <lineage>
        <taxon>Eukaryota</taxon>
        <taxon>Viridiplantae</taxon>
        <taxon>Streptophyta</taxon>
        <taxon>Embryophyta</taxon>
        <taxon>Tracheophyta</taxon>
        <taxon>Spermatophyta</taxon>
        <taxon>Magnoliopsida</taxon>
        <taxon>eudicotyledons</taxon>
        <taxon>Gunneridae</taxon>
        <taxon>Pentapetalae</taxon>
        <taxon>asterids</taxon>
        <taxon>campanulids</taxon>
        <taxon>Asterales</taxon>
        <taxon>Asteraceae</taxon>
        <taxon>Asteroideae</taxon>
        <taxon>Heliantheae alliance</taxon>
        <taxon>Eupatorieae</taxon>
        <taxon>Mikania</taxon>
    </lineage>
</organism>
<sequence>MTVMIVVEKQPEGNPTWAAQTSSVEEQADDGSPLSETASNFTHVTFNAMHLRPSLSALRKAPAASTILLAVASLSPVVAPSRSAPTNHSARRTFSIGLPTGFHGKHRHVVTSSK</sequence>
<evidence type="ECO:0000313" key="2">
    <source>
        <dbReference type="EMBL" id="KAD4177993.1"/>
    </source>
</evidence>
<evidence type="ECO:0000313" key="3">
    <source>
        <dbReference type="Proteomes" id="UP000326396"/>
    </source>
</evidence>
<dbReference type="Proteomes" id="UP000326396">
    <property type="component" value="Linkage Group LG4"/>
</dbReference>
<accession>A0A5N6MU65</accession>